<evidence type="ECO:0000313" key="8">
    <source>
        <dbReference type="WBParaSite" id="Pan_g1461.t1"/>
    </source>
</evidence>
<dbReference type="Pfam" id="PF00201">
    <property type="entry name" value="UDPGT"/>
    <property type="match status" value="1"/>
</dbReference>
<keyword evidence="6" id="KW-1133">Transmembrane helix</keyword>
<feature type="transmembrane region" description="Helical" evidence="6">
    <location>
        <begin position="6"/>
        <end position="28"/>
    </location>
</feature>
<dbReference type="AlphaFoldDB" id="A0A7E4UZ96"/>
<dbReference type="CDD" id="cd03784">
    <property type="entry name" value="GT1_Gtf-like"/>
    <property type="match status" value="1"/>
</dbReference>
<evidence type="ECO:0000313" key="7">
    <source>
        <dbReference type="Proteomes" id="UP000492821"/>
    </source>
</evidence>
<dbReference type="Gene3D" id="3.40.50.2000">
    <property type="entry name" value="Glycogen Phosphorylase B"/>
    <property type="match status" value="1"/>
</dbReference>
<dbReference type="InterPro" id="IPR050271">
    <property type="entry name" value="UDP-glycosyltransferase"/>
</dbReference>
<reference evidence="7" key="1">
    <citation type="journal article" date="2013" name="Genetics">
        <title>The draft genome and transcriptome of Panagrellus redivivus are shaped by the harsh demands of a free-living lifestyle.</title>
        <authorList>
            <person name="Srinivasan J."/>
            <person name="Dillman A.R."/>
            <person name="Macchietto M.G."/>
            <person name="Heikkinen L."/>
            <person name="Lakso M."/>
            <person name="Fracchia K.M."/>
            <person name="Antoshechkin I."/>
            <person name="Mortazavi A."/>
            <person name="Wong G."/>
            <person name="Sternberg P.W."/>
        </authorList>
    </citation>
    <scope>NUCLEOTIDE SEQUENCE [LARGE SCALE GENOMIC DNA]</scope>
    <source>
        <strain evidence="7">MT8872</strain>
    </source>
</reference>
<sequence>MYFGGSIGVVVTIILGLVAVINGAKIALVPSSGCYSHDVMMREVGFEFPEENKTWVQIYMYEFGFGSIKLPESWERLLVNRVTNEANAMQQVGSRLLWEMTIPFDHSRPWDLRGTEVFIEILENSFGECARLMKSGDFYKYAKKQQDVELIVVDHFLQECVTAMASLLNATTVQFSNWPISDGYVTSLNIPSNPSYVTKTGTIFPGNGMSFLERAMNTVYNALIVLARYLQMFLVSMFYSSIGHPNIDMNTIEAGHLFYAGRSEFLAEPIRPLNNRIKHFGCAACKPIAEYVIAMPDSVEVRTRTVSKSGNSSTLLGGFNLLTPNGTVVDCSPKLKSATQFVLAEGVNRTILEERYVKTQLEYPELDFAELESRKFVLVSFGSVAKVRYMKPELLLKFFKEFEKLDRLVVWATNSPVSDYLKESDEVPENVRLLQWAPIKVLLAHHNLDFVFCHGGINTLNEIFHFGVPVLGLPLQGDQPSNLNRMRELGIGELVEISEIWSDKLGEKLSKMVANLPSYTQRAKLVGSMVTAHRQLAPNRQNFWLHWAKRHGGRIKRSPAGQKLFEFFYRPLWEHFALLEVAFWGAIIMGLIRIISL</sequence>
<keyword evidence="6" id="KW-0472">Membrane</keyword>
<reference evidence="8" key="2">
    <citation type="submission" date="2020-10" db="UniProtKB">
        <authorList>
            <consortium name="WormBaseParasite"/>
        </authorList>
    </citation>
    <scope>IDENTIFICATION</scope>
</reference>
<evidence type="ECO:0000256" key="5">
    <source>
        <dbReference type="ARBA" id="ARBA00047475"/>
    </source>
</evidence>
<evidence type="ECO:0000256" key="2">
    <source>
        <dbReference type="ARBA" id="ARBA00012544"/>
    </source>
</evidence>
<keyword evidence="6" id="KW-0812">Transmembrane</keyword>
<accession>A0A7E4UZ96</accession>
<dbReference type="SUPFAM" id="SSF53756">
    <property type="entry name" value="UDP-Glycosyltransferase/glycogen phosphorylase"/>
    <property type="match status" value="1"/>
</dbReference>
<evidence type="ECO:0000256" key="6">
    <source>
        <dbReference type="SAM" id="Phobius"/>
    </source>
</evidence>
<comment type="catalytic activity">
    <reaction evidence="5">
        <text>glucuronate acceptor + UDP-alpha-D-glucuronate = acceptor beta-D-glucuronoside + UDP + H(+)</text>
        <dbReference type="Rhea" id="RHEA:21032"/>
        <dbReference type="ChEBI" id="CHEBI:15378"/>
        <dbReference type="ChEBI" id="CHEBI:58052"/>
        <dbReference type="ChEBI" id="CHEBI:58223"/>
        <dbReference type="ChEBI" id="CHEBI:132367"/>
        <dbReference type="ChEBI" id="CHEBI:132368"/>
        <dbReference type="EC" id="2.4.1.17"/>
    </reaction>
</comment>
<dbReference type="GO" id="GO:0015020">
    <property type="term" value="F:glucuronosyltransferase activity"/>
    <property type="evidence" value="ECO:0007669"/>
    <property type="project" value="UniProtKB-EC"/>
</dbReference>
<dbReference type="InterPro" id="IPR002213">
    <property type="entry name" value="UDP_glucos_trans"/>
</dbReference>
<feature type="transmembrane region" description="Helical" evidence="6">
    <location>
        <begin position="572"/>
        <end position="595"/>
    </location>
</feature>
<keyword evidence="7" id="KW-1185">Reference proteome</keyword>
<dbReference type="WBParaSite" id="Pan_g1461.t1">
    <property type="protein sequence ID" value="Pan_g1461.t1"/>
    <property type="gene ID" value="Pan_g1461"/>
</dbReference>
<dbReference type="Proteomes" id="UP000492821">
    <property type="component" value="Unassembled WGS sequence"/>
</dbReference>
<protein>
    <recommendedName>
        <fullName evidence="2">glucuronosyltransferase</fullName>
        <ecNumber evidence="2">2.4.1.17</ecNumber>
    </recommendedName>
</protein>
<dbReference type="EC" id="2.4.1.17" evidence="2"/>
<organism evidence="7 8">
    <name type="scientific">Panagrellus redivivus</name>
    <name type="common">Microworm</name>
    <dbReference type="NCBI Taxonomy" id="6233"/>
    <lineage>
        <taxon>Eukaryota</taxon>
        <taxon>Metazoa</taxon>
        <taxon>Ecdysozoa</taxon>
        <taxon>Nematoda</taxon>
        <taxon>Chromadorea</taxon>
        <taxon>Rhabditida</taxon>
        <taxon>Tylenchina</taxon>
        <taxon>Panagrolaimomorpha</taxon>
        <taxon>Panagrolaimoidea</taxon>
        <taxon>Panagrolaimidae</taxon>
        <taxon>Panagrellus</taxon>
    </lineage>
</organism>
<proteinExistence type="inferred from homology"/>
<evidence type="ECO:0000256" key="1">
    <source>
        <dbReference type="ARBA" id="ARBA00009995"/>
    </source>
</evidence>
<comment type="similarity">
    <text evidence="1">Belongs to the UDP-glycosyltransferase family.</text>
</comment>
<name>A0A7E4UZ96_PANRE</name>
<evidence type="ECO:0000256" key="3">
    <source>
        <dbReference type="ARBA" id="ARBA00022676"/>
    </source>
</evidence>
<keyword evidence="3" id="KW-0328">Glycosyltransferase</keyword>
<evidence type="ECO:0000256" key="4">
    <source>
        <dbReference type="ARBA" id="ARBA00022679"/>
    </source>
</evidence>
<dbReference type="PANTHER" id="PTHR48043:SF68">
    <property type="entry name" value="GLUCURONOSYLTRANSFERASE"/>
    <property type="match status" value="1"/>
</dbReference>
<dbReference type="PANTHER" id="PTHR48043">
    <property type="entry name" value="EG:EG0003.4 PROTEIN-RELATED"/>
    <property type="match status" value="1"/>
</dbReference>
<keyword evidence="4" id="KW-0808">Transferase</keyword>